<reference evidence="1" key="1">
    <citation type="journal article" date="2023" name="G3 (Bethesda)">
        <title>A reference genome for the long-term kleptoplast-retaining sea slug Elysia crispata morphotype clarki.</title>
        <authorList>
            <person name="Eastman K.E."/>
            <person name="Pendleton A.L."/>
            <person name="Shaikh M.A."/>
            <person name="Suttiyut T."/>
            <person name="Ogas R."/>
            <person name="Tomko P."/>
            <person name="Gavelis G."/>
            <person name="Widhalm J.R."/>
            <person name="Wisecaver J.H."/>
        </authorList>
    </citation>
    <scope>NUCLEOTIDE SEQUENCE</scope>
    <source>
        <strain evidence="1">ECLA1</strain>
    </source>
</reference>
<protein>
    <submittedName>
        <fullName evidence="1">Uncharacterized protein</fullName>
    </submittedName>
</protein>
<dbReference type="Proteomes" id="UP001283361">
    <property type="component" value="Unassembled WGS sequence"/>
</dbReference>
<dbReference type="AlphaFoldDB" id="A0AAE1CVA5"/>
<sequence length="100" mass="11606">MEKDVHTMIKQPDFASISDQSFQWRSVGRDFSTAAQVFSVPISIAWFLQQSLAGGTKFVEFCSRINNKAGKNSRRYGTKHRRCEIFHLDSEQLARFLVRY</sequence>
<comment type="caution">
    <text evidence="1">The sequence shown here is derived from an EMBL/GenBank/DDBJ whole genome shotgun (WGS) entry which is preliminary data.</text>
</comment>
<evidence type="ECO:0000313" key="2">
    <source>
        <dbReference type="Proteomes" id="UP001283361"/>
    </source>
</evidence>
<keyword evidence="2" id="KW-1185">Reference proteome</keyword>
<name>A0AAE1CVA5_9GAST</name>
<proteinExistence type="predicted"/>
<accession>A0AAE1CVA5</accession>
<dbReference type="EMBL" id="JAWDGP010006599">
    <property type="protein sequence ID" value="KAK3738323.1"/>
    <property type="molecule type" value="Genomic_DNA"/>
</dbReference>
<evidence type="ECO:0000313" key="1">
    <source>
        <dbReference type="EMBL" id="KAK3738323.1"/>
    </source>
</evidence>
<gene>
    <name evidence="1" type="ORF">RRG08_039730</name>
</gene>
<organism evidence="1 2">
    <name type="scientific">Elysia crispata</name>
    <name type="common">lettuce slug</name>
    <dbReference type="NCBI Taxonomy" id="231223"/>
    <lineage>
        <taxon>Eukaryota</taxon>
        <taxon>Metazoa</taxon>
        <taxon>Spiralia</taxon>
        <taxon>Lophotrochozoa</taxon>
        <taxon>Mollusca</taxon>
        <taxon>Gastropoda</taxon>
        <taxon>Heterobranchia</taxon>
        <taxon>Euthyneura</taxon>
        <taxon>Panpulmonata</taxon>
        <taxon>Sacoglossa</taxon>
        <taxon>Placobranchoidea</taxon>
        <taxon>Plakobranchidae</taxon>
        <taxon>Elysia</taxon>
    </lineage>
</organism>